<evidence type="ECO:0000313" key="1">
    <source>
        <dbReference type="EMBL" id="KAH6944678.1"/>
    </source>
</evidence>
<reference evidence="1" key="1">
    <citation type="submission" date="2020-05" db="EMBL/GenBank/DDBJ databases">
        <title>Large-scale comparative analyses of tick genomes elucidate their genetic diversity and vector capacities.</title>
        <authorList>
            <person name="Jia N."/>
            <person name="Wang J."/>
            <person name="Shi W."/>
            <person name="Du L."/>
            <person name="Sun Y."/>
            <person name="Zhan W."/>
            <person name="Jiang J."/>
            <person name="Wang Q."/>
            <person name="Zhang B."/>
            <person name="Ji P."/>
            <person name="Sakyi L.B."/>
            <person name="Cui X."/>
            <person name="Yuan T."/>
            <person name="Jiang B."/>
            <person name="Yang W."/>
            <person name="Lam T.T.-Y."/>
            <person name="Chang Q."/>
            <person name="Ding S."/>
            <person name="Wang X."/>
            <person name="Zhu J."/>
            <person name="Ruan X."/>
            <person name="Zhao L."/>
            <person name="Wei J."/>
            <person name="Que T."/>
            <person name="Du C."/>
            <person name="Cheng J."/>
            <person name="Dai P."/>
            <person name="Han X."/>
            <person name="Huang E."/>
            <person name="Gao Y."/>
            <person name="Liu J."/>
            <person name="Shao H."/>
            <person name="Ye R."/>
            <person name="Li L."/>
            <person name="Wei W."/>
            <person name="Wang X."/>
            <person name="Wang C."/>
            <person name="Yang T."/>
            <person name="Huo Q."/>
            <person name="Li W."/>
            <person name="Guo W."/>
            <person name="Chen H."/>
            <person name="Zhou L."/>
            <person name="Ni X."/>
            <person name="Tian J."/>
            <person name="Zhou Y."/>
            <person name="Sheng Y."/>
            <person name="Liu T."/>
            <person name="Pan Y."/>
            <person name="Xia L."/>
            <person name="Li J."/>
            <person name="Zhao F."/>
            <person name="Cao W."/>
        </authorList>
    </citation>
    <scope>NUCLEOTIDE SEQUENCE</scope>
    <source>
        <strain evidence="1">Hyas-2018</strain>
    </source>
</reference>
<keyword evidence="2" id="KW-1185">Reference proteome</keyword>
<proteinExistence type="predicted"/>
<accession>A0ACB7TCK1</accession>
<evidence type="ECO:0000313" key="2">
    <source>
        <dbReference type="Proteomes" id="UP000821845"/>
    </source>
</evidence>
<dbReference type="EMBL" id="CM023481">
    <property type="protein sequence ID" value="KAH6944678.1"/>
    <property type="molecule type" value="Genomic_DNA"/>
</dbReference>
<protein>
    <submittedName>
        <fullName evidence="1">Uncharacterized protein</fullName>
    </submittedName>
</protein>
<gene>
    <name evidence="1" type="ORF">HPB50_004455</name>
</gene>
<comment type="caution">
    <text evidence="1">The sequence shown here is derived from an EMBL/GenBank/DDBJ whole genome shotgun (WGS) entry which is preliminary data.</text>
</comment>
<name>A0ACB7TCK1_HYAAI</name>
<dbReference type="Proteomes" id="UP000821845">
    <property type="component" value="Chromosome 1"/>
</dbReference>
<sequence length="222" mass="23997">MHKRTRPASRPRRARITRAAPLRSAPRAAAGAWLWARPPPLRRRDAAARKPSLCSYYRPGAAAKTDLGAGALQITRSRRFAPPPPTFVTLQGLDRCFAGRPPRTPRRPFWWCRPLGSSSRGPVSQLQSLVAGLSCERMPPRLPRPALVVCLIRMVLGAPLYAASIVRKPALPPVWRAALQRKPCGDHGVPALRAAPVAPFAGCATQGGRSWAGPSPLGLSLL</sequence>
<organism evidence="1 2">
    <name type="scientific">Hyalomma asiaticum</name>
    <name type="common">Tick</name>
    <dbReference type="NCBI Taxonomy" id="266040"/>
    <lineage>
        <taxon>Eukaryota</taxon>
        <taxon>Metazoa</taxon>
        <taxon>Ecdysozoa</taxon>
        <taxon>Arthropoda</taxon>
        <taxon>Chelicerata</taxon>
        <taxon>Arachnida</taxon>
        <taxon>Acari</taxon>
        <taxon>Parasitiformes</taxon>
        <taxon>Ixodida</taxon>
        <taxon>Ixodoidea</taxon>
        <taxon>Ixodidae</taxon>
        <taxon>Hyalomminae</taxon>
        <taxon>Hyalomma</taxon>
    </lineage>
</organism>